<accession>A0A9P5ZGH4</accession>
<gene>
    <name evidence="2" type="ORF">BDN71DRAFT_1594413</name>
</gene>
<comment type="caution">
    <text evidence="2">The sequence shown here is derived from an EMBL/GenBank/DDBJ whole genome shotgun (WGS) entry which is preliminary data.</text>
</comment>
<evidence type="ECO:0000256" key="1">
    <source>
        <dbReference type="SAM" id="MobiDB-lite"/>
    </source>
</evidence>
<organism evidence="2 3">
    <name type="scientific">Pleurotus eryngii</name>
    <name type="common">Boletus of the steppes</name>
    <dbReference type="NCBI Taxonomy" id="5323"/>
    <lineage>
        <taxon>Eukaryota</taxon>
        <taxon>Fungi</taxon>
        <taxon>Dikarya</taxon>
        <taxon>Basidiomycota</taxon>
        <taxon>Agaricomycotina</taxon>
        <taxon>Agaricomycetes</taxon>
        <taxon>Agaricomycetidae</taxon>
        <taxon>Agaricales</taxon>
        <taxon>Pleurotineae</taxon>
        <taxon>Pleurotaceae</taxon>
        <taxon>Pleurotus</taxon>
    </lineage>
</organism>
<feature type="region of interest" description="Disordered" evidence="1">
    <location>
        <begin position="250"/>
        <end position="272"/>
    </location>
</feature>
<feature type="non-terminal residue" evidence="2">
    <location>
        <position position="360"/>
    </location>
</feature>
<dbReference type="OrthoDB" id="2803783at2759"/>
<dbReference type="EMBL" id="MU154763">
    <property type="protein sequence ID" value="KAF9487608.1"/>
    <property type="molecule type" value="Genomic_DNA"/>
</dbReference>
<proteinExistence type="predicted"/>
<reference evidence="2" key="1">
    <citation type="submission" date="2020-11" db="EMBL/GenBank/DDBJ databases">
        <authorList>
            <consortium name="DOE Joint Genome Institute"/>
            <person name="Ahrendt S."/>
            <person name="Riley R."/>
            <person name="Andreopoulos W."/>
            <person name="Labutti K."/>
            <person name="Pangilinan J."/>
            <person name="Ruiz-Duenas F.J."/>
            <person name="Barrasa J.M."/>
            <person name="Sanchez-Garcia M."/>
            <person name="Camarero S."/>
            <person name="Miyauchi S."/>
            <person name="Serrano A."/>
            <person name="Linde D."/>
            <person name="Babiker R."/>
            <person name="Drula E."/>
            <person name="Ayuso-Fernandez I."/>
            <person name="Pacheco R."/>
            <person name="Padilla G."/>
            <person name="Ferreira P."/>
            <person name="Barriuso J."/>
            <person name="Kellner H."/>
            <person name="Castanera R."/>
            <person name="Alfaro M."/>
            <person name="Ramirez L."/>
            <person name="Pisabarro A.G."/>
            <person name="Kuo A."/>
            <person name="Tritt A."/>
            <person name="Lipzen A."/>
            <person name="He G."/>
            <person name="Yan M."/>
            <person name="Ng V."/>
            <person name="Cullen D."/>
            <person name="Martin F."/>
            <person name="Rosso M.-N."/>
            <person name="Henrissat B."/>
            <person name="Hibbett D."/>
            <person name="Martinez A.T."/>
            <person name="Grigoriev I.V."/>
        </authorList>
    </citation>
    <scope>NUCLEOTIDE SEQUENCE</scope>
    <source>
        <strain evidence="2">ATCC 90797</strain>
    </source>
</reference>
<dbReference type="AlphaFoldDB" id="A0A9P5ZGH4"/>
<evidence type="ECO:0000313" key="2">
    <source>
        <dbReference type="EMBL" id="KAF9487608.1"/>
    </source>
</evidence>
<keyword evidence="3" id="KW-1185">Reference proteome</keyword>
<protein>
    <submittedName>
        <fullName evidence="2">Uncharacterized protein</fullName>
    </submittedName>
</protein>
<dbReference type="Proteomes" id="UP000807025">
    <property type="component" value="Unassembled WGS sequence"/>
</dbReference>
<sequence>MSNPTAAISSEPESSSSDSFMVLWSITAPQKTFLADRLPDYKAALGKKSLPEFWDTLFEDWFKRWPSKDDGRALVEEQLKSWMVTNNRWHITTKQRKFLTDRIPDYKSAQAKKKLIDFWPFLYMHWFDRWPATEVAPQGLVEKKLKAWYNNNVCVTASARQVLNLNKPAKRTRRPAAAQTFCKVYWSKPLPDGTVLRNTIAAEWVAAWQKSKKFDPQIDVPCVAVNFINKVARCIFLKQLPPIHEEIEQHPDQLKHDNSEGSPDPGDEAEDDEVKRALEYQAAIDAIPFSIEQAGAQIFKQSGLISLTMVAGPDPKQGGNLLIYSYPYGLTPSGQSFIHHTEDFKANFEDKFHQFAKMVF</sequence>
<evidence type="ECO:0000313" key="3">
    <source>
        <dbReference type="Proteomes" id="UP000807025"/>
    </source>
</evidence>
<name>A0A9P5ZGH4_PLEER</name>
<feature type="compositionally biased region" description="Basic and acidic residues" evidence="1">
    <location>
        <begin position="250"/>
        <end position="259"/>
    </location>
</feature>